<keyword evidence="2" id="KW-1185">Reference proteome</keyword>
<sequence length="95" mass="10708">QACAGATHHVDSERLAKISSPIPKASHYGPFTLLTGECDMLMDPSNIHSMMKWMPQAETVEWANAGNEVYFQFKVEFGELIERNVKEGRERPTRG</sequence>
<proteinExistence type="predicted"/>
<protein>
    <recommendedName>
        <fullName evidence="3">Alpha/beta-hydrolase</fullName>
    </recommendedName>
</protein>
<evidence type="ECO:0000313" key="1">
    <source>
        <dbReference type="EMBL" id="KIY70988.1"/>
    </source>
</evidence>
<evidence type="ECO:0008006" key="3">
    <source>
        <dbReference type="Google" id="ProtNLM"/>
    </source>
</evidence>
<name>A0A0D7BKB8_9AGAR</name>
<dbReference type="EMBL" id="KN880460">
    <property type="protein sequence ID" value="KIY70988.1"/>
    <property type="molecule type" value="Genomic_DNA"/>
</dbReference>
<dbReference type="Proteomes" id="UP000054007">
    <property type="component" value="Unassembled WGS sequence"/>
</dbReference>
<gene>
    <name evidence="1" type="ORF">CYLTODRAFT_346739</name>
</gene>
<feature type="non-terminal residue" evidence="1">
    <location>
        <position position="1"/>
    </location>
</feature>
<dbReference type="OrthoDB" id="19657at2759"/>
<accession>A0A0D7BKB8</accession>
<dbReference type="InterPro" id="IPR029058">
    <property type="entry name" value="AB_hydrolase_fold"/>
</dbReference>
<organism evidence="1 2">
    <name type="scientific">Cylindrobasidium torrendii FP15055 ss-10</name>
    <dbReference type="NCBI Taxonomy" id="1314674"/>
    <lineage>
        <taxon>Eukaryota</taxon>
        <taxon>Fungi</taxon>
        <taxon>Dikarya</taxon>
        <taxon>Basidiomycota</taxon>
        <taxon>Agaricomycotina</taxon>
        <taxon>Agaricomycetes</taxon>
        <taxon>Agaricomycetidae</taxon>
        <taxon>Agaricales</taxon>
        <taxon>Marasmiineae</taxon>
        <taxon>Physalacriaceae</taxon>
        <taxon>Cylindrobasidium</taxon>
    </lineage>
</organism>
<reference evidence="1 2" key="1">
    <citation type="journal article" date="2015" name="Fungal Genet. Biol.">
        <title>Evolution of novel wood decay mechanisms in Agaricales revealed by the genome sequences of Fistulina hepatica and Cylindrobasidium torrendii.</title>
        <authorList>
            <person name="Floudas D."/>
            <person name="Held B.W."/>
            <person name="Riley R."/>
            <person name="Nagy L.G."/>
            <person name="Koehler G."/>
            <person name="Ransdell A.S."/>
            <person name="Younus H."/>
            <person name="Chow J."/>
            <person name="Chiniquy J."/>
            <person name="Lipzen A."/>
            <person name="Tritt A."/>
            <person name="Sun H."/>
            <person name="Haridas S."/>
            <person name="LaButti K."/>
            <person name="Ohm R.A."/>
            <person name="Kues U."/>
            <person name="Blanchette R.A."/>
            <person name="Grigoriev I.V."/>
            <person name="Minto R.E."/>
            <person name="Hibbett D.S."/>
        </authorList>
    </citation>
    <scope>NUCLEOTIDE SEQUENCE [LARGE SCALE GENOMIC DNA]</scope>
    <source>
        <strain evidence="1 2">FP15055 ss-10</strain>
    </source>
</reference>
<dbReference type="STRING" id="1314674.A0A0D7BKB8"/>
<dbReference type="SUPFAM" id="SSF53474">
    <property type="entry name" value="alpha/beta-Hydrolases"/>
    <property type="match status" value="1"/>
</dbReference>
<dbReference type="AlphaFoldDB" id="A0A0D7BKB8"/>
<evidence type="ECO:0000313" key="2">
    <source>
        <dbReference type="Proteomes" id="UP000054007"/>
    </source>
</evidence>
<dbReference type="Gene3D" id="3.40.50.1820">
    <property type="entry name" value="alpha/beta hydrolase"/>
    <property type="match status" value="1"/>
</dbReference>